<gene>
    <name evidence="2" type="ORF">GCM10009560_27420</name>
</gene>
<comment type="caution">
    <text evidence="2">The sequence shown here is derived from an EMBL/GenBank/DDBJ whole genome shotgun (WGS) entry which is preliminary data.</text>
</comment>
<feature type="signal peptide" evidence="1">
    <location>
        <begin position="1"/>
        <end position="28"/>
    </location>
</feature>
<evidence type="ECO:0000256" key="1">
    <source>
        <dbReference type="SAM" id="SignalP"/>
    </source>
</evidence>
<organism evidence="2 3">
    <name type="scientific">Nonomuraea longicatena</name>
    <dbReference type="NCBI Taxonomy" id="83682"/>
    <lineage>
        <taxon>Bacteria</taxon>
        <taxon>Bacillati</taxon>
        <taxon>Actinomycetota</taxon>
        <taxon>Actinomycetes</taxon>
        <taxon>Streptosporangiales</taxon>
        <taxon>Streptosporangiaceae</taxon>
        <taxon>Nonomuraea</taxon>
    </lineage>
</organism>
<sequence length="114" mass="12108">MARTLLRVLVPAFAAGAIALSGAGAAFADEPASGEVSLDGVTTTEVVNVGGGTWDYGTTSSRGTWSNYYHGSRWHGSSAQGTYFDRSPCVRPGAWSRAWAPRASSGNRAWWRHC</sequence>
<keyword evidence="1" id="KW-0732">Signal</keyword>
<dbReference type="Pfam" id="PF09683">
    <property type="entry name" value="Lactococcin_972"/>
    <property type="match status" value="1"/>
</dbReference>
<proteinExistence type="predicted"/>
<dbReference type="Gene3D" id="2.60.40.2850">
    <property type="match status" value="1"/>
</dbReference>
<dbReference type="NCBIfam" id="TIGR01653">
    <property type="entry name" value="lactococcin_972"/>
    <property type="match status" value="1"/>
</dbReference>
<evidence type="ECO:0000313" key="2">
    <source>
        <dbReference type="EMBL" id="GAA0925768.1"/>
    </source>
</evidence>
<dbReference type="EMBL" id="BAAAHQ010000011">
    <property type="protein sequence ID" value="GAA0925768.1"/>
    <property type="molecule type" value="Genomic_DNA"/>
</dbReference>
<dbReference type="InterPro" id="IPR006540">
    <property type="entry name" value="Lactococcin_972"/>
</dbReference>
<evidence type="ECO:0008006" key="4">
    <source>
        <dbReference type="Google" id="ProtNLM"/>
    </source>
</evidence>
<keyword evidence="3" id="KW-1185">Reference proteome</keyword>
<dbReference type="Proteomes" id="UP001501578">
    <property type="component" value="Unassembled WGS sequence"/>
</dbReference>
<protein>
    <recommendedName>
        <fullName evidence="4">Lactococcin 972 family bacteriocin</fullName>
    </recommendedName>
</protein>
<name>A0ABN1PBL3_9ACTN</name>
<dbReference type="RefSeq" id="WP_343950205.1">
    <property type="nucleotide sequence ID" value="NZ_BAAAHQ010000011.1"/>
</dbReference>
<evidence type="ECO:0000313" key="3">
    <source>
        <dbReference type="Proteomes" id="UP001501578"/>
    </source>
</evidence>
<reference evidence="2 3" key="1">
    <citation type="journal article" date="2019" name="Int. J. Syst. Evol. Microbiol.">
        <title>The Global Catalogue of Microorganisms (GCM) 10K type strain sequencing project: providing services to taxonomists for standard genome sequencing and annotation.</title>
        <authorList>
            <consortium name="The Broad Institute Genomics Platform"/>
            <consortium name="The Broad Institute Genome Sequencing Center for Infectious Disease"/>
            <person name="Wu L."/>
            <person name="Ma J."/>
        </authorList>
    </citation>
    <scope>NUCLEOTIDE SEQUENCE [LARGE SCALE GENOMIC DNA]</scope>
    <source>
        <strain evidence="2 3">JCM 11136</strain>
    </source>
</reference>
<accession>A0ABN1PBL3</accession>
<feature type="chain" id="PRO_5046923982" description="Lactococcin 972 family bacteriocin" evidence="1">
    <location>
        <begin position="29"/>
        <end position="114"/>
    </location>
</feature>